<sequence length="232" mass="25615">MHMASATSQNASTFSYTGSAAARVFAVAELLEDILTYLRPAEIYGVQRVNSTFNSTIAGSKQIRSLMHCGRSYDTMKPLLNSHTLGEAISPFNIWLQPEYERLAVLCAEEGKLEAKLDRNFDLRDSDILVFVFIEREETDAIHGAETKVAACKARVKALSSTAASWRSIQVSGPGQRILVSFSHFVGHMQEVFELEGGSTLGELIDGCVDGLEKFWRKQEFDARNEDGGARA</sequence>
<comment type="caution">
    <text evidence="1">The sequence shown here is derived from an EMBL/GenBank/DDBJ whole genome shotgun (WGS) entry which is preliminary data.</text>
</comment>
<dbReference type="Proteomes" id="UP000660729">
    <property type="component" value="Unassembled WGS sequence"/>
</dbReference>
<evidence type="ECO:0000313" key="1">
    <source>
        <dbReference type="EMBL" id="KAF7192247.1"/>
    </source>
</evidence>
<keyword evidence="2" id="KW-1185">Reference proteome</keyword>
<evidence type="ECO:0000313" key="2">
    <source>
        <dbReference type="Proteomes" id="UP000660729"/>
    </source>
</evidence>
<reference evidence="1" key="1">
    <citation type="submission" date="2020-04" db="EMBL/GenBank/DDBJ databases">
        <title>Draft genome resource of the tomato pathogen Pseudocercospora fuligena.</title>
        <authorList>
            <person name="Zaccaron A."/>
        </authorList>
    </citation>
    <scope>NUCLEOTIDE SEQUENCE</scope>
    <source>
        <strain evidence="1">PF001</strain>
    </source>
</reference>
<dbReference type="OrthoDB" id="3640679at2759"/>
<evidence type="ECO:0008006" key="3">
    <source>
        <dbReference type="Google" id="ProtNLM"/>
    </source>
</evidence>
<proteinExistence type="predicted"/>
<gene>
    <name evidence="1" type="ORF">HII31_06279</name>
</gene>
<accession>A0A8H6RKH7</accession>
<protein>
    <recommendedName>
        <fullName evidence="3">F-box domain-containing protein</fullName>
    </recommendedName>
</protein>
<dbReference type="EMBL" id="JABCIY010000148">
    <property type="protein sequence ID" value="KAF7192247.1"/>
    <property type="molecule type" value="Genomic_DNA"/>
</dbReference>
<dbReference type="AlphaFoldDB" id="A0A8H6RKH7"/>
<name>A0A8H6RKH7_9PEZI</name>
<organism evidence="1 2">
    <name type="scientific">Pseudocercospora fuligena</name>
    <dbReference type="NCBI Taxonomy" id="685502"/>
    <lineage>
        <taxon>Eukaryota</taxon>
        <taxon>Fungi</taxon>
        <taxon>Dikarya</taxon>
        <taxon>Ascomycota</taxon>
        <taxon>Pezizomycotina</taxon>
        <taxon>Dothideomycetes</taxon>
        <taxon>Dothideomycetidae</taxon>
        <taxon>Mycosphaerellales</taxon>
        <taxon>Mycosphaerellaceae</taxon>
        <taxon>Pseudocercospora</taxon>
    </lineage>
</organism>